<sequence length="180" mass="20466">MSGSIGGVQKKIKEINSSIMYKHCYFHCLNLLLVDACTSSKENRIVFEFFGVVQLTYAFIEGSAVRHAILENIFKQINVTLRTMKSLSTTRWACRAEAVSAIKHNYLALIKALENITYSTKQTDVNAKGRRLLYQLKNFNFILGLYMMDPIFILRRHIGVGLPSSSDTGMLVMYVQYGFC</sequence>
<keyword evidence="2" id="KW-1185">Reference proteome</keyword>
<comment type="caution">
    <text evidence="1">The sequence shown here is derived from an EMBL/GenBank/DDBJ whole genome shotgun (WGS) entry which is preliminary data.</text>
</comment>
<evidence type="ECO:0000313" key="1">
    <source>
        <dbReference type="EMBL" id="CAI6369810.1"/>
    </source>
</evidence>
<dbReference type="PANTHER" id="PTHR45749">
    <property type="match status" value="1"/>
</dbReference>
<dbReference type="Proteomes" id="UP001160148">
    <property type="component" value="Unassembled WGS sequence"/>
</dbReference>
<proteinExistence type="predicted"/>
<evidence type="ECO:0008006" key="3">
    <source>
        <dbReference type="Google" id="ProtNLM"/>
    </source>
</evidence>
<dbReference type="EMBL" id="CARXXK010000062">
    <property type="protein sequence ID" value="CAI6369810.1"/>
    <property type="molecule type" value="Genomic_DNA"/>
</dbReference>
<accession>A0AAV0XMU2</accession>
<name>A0AAV0XMU2_9HEMI</name>
<gene>
    <name evidence="1" type="ORF">MEUPH1_LOCUS24002</name>
</gene>
<dbReference type="AlphaFoldDB" id="A0AAV0XMU2"/>
<organism evidence="1 2">
    <name type="scientific">Macrosiphum euphorbiae</name>
    <name type="common">potato aphid</name>
    <dbReference type="NCBI Taxonomy" id="13131"/>
    <lineage>
        <taxon>Eukaryota</taxon>
        <taxon>Metazoa</taxon>
        <taxon>Ecdysozoa</taxon>
        <taxon>Arthropoda</taxon>
        <taxon>Hexapoda</taxon>
        <taxon>Insecta</taxon>
        <taxon>Pterygota</taxon>
        <taxon>Neoptera</taxon>
        <taxon>Paraneoptera</taxon>
        <taxon>Hemiptera</taxon>
        <taxon>Sternorrhyncha</taxon>
        <taxon>Aphidomorpha</taxon>
        <taxon>Aphidoidea</taxon>
        <taxon>Aphididae</taxon>
        <taxon>Macrosiphini</taxon>
        <taxon>Macrosiphum</taxon>
    </lineage>
</organism>
<protein>
    <recommendedName>
        <fullName evidence="3">DUF4371 domain-containing protein</fullName>
    </recommendedName>
</protein>
<reference evidence="1 2" key="1">
    <citation type="submission" date="2023-01" db="EMBL/GenBank/DDBJ databases">
        <authorList>
            <person name="Whitehead M."/>
        </authorList>
    </citation>
    <scope>NUCLEOTIDE SEQUENCE [LARGE SCALE GENOMIC DNA]</scope>
</reference>
<evidence type="ECO:0000313" key="2">
    <source>
        <dbReference type="Proteomes" id="UP001160148"/>
    </source>
</evidence>
<dbReference type="PANTHER" id="PTHR45749:SF37">
    <property type="entry name" value="OS05G0311600 PROTEIN"/>
    <property type="match status" value="1"/>
</dbReference>